<name>A0A6A5DT70_PERFL</name>
<dbReference type="EMBL" id="VHII01000095">
    <property type="protein sequence ID" value="KAF1371446.1"/>
    <property type="molecule type" value="Genomic_DNA"/>
</dbReference>
<sequence>MFVNMSQGERLAYPLYVIDELLRRREDKNIHLRVVYDIACVVASHFRVKIREGIPQNLSLAAPAFHIYGHKLPCQIKYSTRRLEGFGLTDGEGMERLWSFLRRFARVTKEMTPSHRLDLLTDALLHYGRRKSTDLEVQLLQRLDRAEKISILAQEDISSVIREAPVLVSERDMERWKKREIELAQQKQKPIHTVCRWKRDYITNLIQFYKFKSGTRELYMEDGTE</sequence>
<keyword evidence="2" id="KW-1185">Reference proteome</keyword>
<accession>A0A6A5DT70</accession>
<comment type="caution">
    <text evidence="1">The sequence shown here is derived from an EMBL/GenBank/DDBJ whole genome shotgun (WGS) entry which is preliminary data.</text>
</comment>
<gene>
    <name evidence="1" type="ORF">PFLUV_G00278260</name>
</gene>
<proteinExistence type="predicted"/>
<dbReference type="InterPro" id="IPR040521">
    <property type="entry name" value="KDZ"/>
</dbReference>
<evidence type="ECO:0000313" key="2">
    <source>
        <dbReference type="Proteomes" id="UP000465112"/>
    </source>
</evidence>
<dbReference type="AlphaFoldDB" id="A0A6A5DT70"/>
<reference evidence="1 2" key="1">
    <citation type="submission" date="2019-06" db="EMBL/GenBank/DDBJ databases">
        <title>A chromosome-scale genome assembly of the European perch, Perca fluviatilis.</title>
        <authorList>
            <person name="Roques C."/>
            <person name="Zahm M."/>
            <person name="Cabau C."/>
            <person name="Klopp C."/>
            <person name="Bouchez O."/>
            <person name="Donnadieu C."/>
            <person name="Kuhl H."/>
            <person name="Gislard M."/>
            <person name="Guendouz S."/>
            <person name="Journot L."/>
            <person name="Haffray P."/>
            <person name="Bestin A."/>
            <person name="Morvezen R."/>
            <person name="Feron R."/>
            <person name="Wen M."/>
            <person name="Jouanno E."/>
            <person name="Herpin A."/>
            <person name="Schartl M."/>
            <person name="Postlethwait J."/>
            <person name="Schaerlinger B."/>
            <person name="Chardard D."/>
            <person name="Lecocq T."/>
            <person name="Poncet C."/>
            <person name="Jaffrelo L."/>
            <person name="Lampietro C."/>
            <person name="Guiguen Y."/>
        </authorList>
    </citation>
    <scope>NUCLEOTIDE SEQUENCE [LARGE SCALE GENOMIC DNA]</scope>
    <source>
        <tissue evidence="1">Blood</tissue>
    </source>
</reference>
<organism evidence="1 2">
    <name type="scientific">Perca fluviatilis</name>
    <name type="common">European perch</name>
    <dbReference type="NCBI Taxonomy" id="8168"/>
    <lineage>
        <taxon>Eukaryota</taxon>
        <taxon>Metazoa</taxon>
        <taxon>Chordata</taxon>
        <taxon>Craniata</taxon>
        <taxon>Vertebrata</taxon>
        <taxon>Euteleostomi</taxon>
        <taxon>Actinopterygii</taxon>
        <taxon>Neopterygii</taxon>
        <taxon>Teleostei</taxon>
        <taxon>Neoteleostei</taxon>
        <taxon>Acanthomorphata</taxon>
        <taxon>Eupercaria</taxon>
        <taxon>Perciformes</taxon>
        <taxon>Percoidei</taxon>
        <taxon>Percidae</taxon>
        <taxon>Percinae</taxon>
        <taxon>Perca</taxon>
    </lineage>
</organism>
<dbReference type="PANTHER" id="PTHR33096">
    <property type="entry name" value="CXC2 DOMAIN-CONTAINING PROTEIN"/>
    <property type="match status" value="1"/>
</dbReference>
<dbReference type="PANTHER" id="PTHR33096:SF1">
    <property type="entry name" value="CXC1-LIKE CYSTEINE CLUSTER ASSOCIATED WITH KDZ TRANSPOSASES DOMAIN-CONTAINING PROTEIN"/>
    <property type="match status" value="1"/>
</dbReference>
<dbReference type="Pfam" id="PF18758">
    <property type="entry name" value="KDZ"/>
    <property type="match status" value="1"/>
</dbReference>
<evidence type="ECO:0000313" key="1">
    <source>
        <dbReference type="EMBL" id="KAF1371446.1"/>
    </source>
</evidence>
<dbReference type="Proteomes" id="UP000465112">
    <property type="component" value="Unassembled WGS sequence"/>
</dbReference>
<protein>
    <submittedName>
        <fullName evidence="1">Uncharacterized protein</fullName>
    </submittedName>
</protein>